<organism evidence="3 4">
    <name type="scientific">Altericroceibacterium endophyticum</name>
    <dbReference type="NCBI Taxonomy" id="1808508"/>
    <lineage>
        <taxon>Bacteria</taxon>
        <taxon>Pseudomonadati</taxon>
        <taxon>Pseudomonadota</taxon>
        <taxon>Alphaproteobacteria</taxon>
        <taxon>Sphingomonadales</taxon>
        <taxon>Erythrobacteraceae</taxon>
        <taxon>Altericroceibacterium</taxon>
    </lineage>
</organism>
<sequence length="112" mass="12411">MKYALLIHEDHAAYQSENDLHAVMEQHARLVESLGDTLLAAEGLRDQSTTTTLRRDGDTVDFHDGPFAEAREQLGGIYIIEVESLDEAMDVARQIPMISKGAVEIRPCESEG</sequence>
<reference evidence="3 4" key="1">
    <citation type="submission" date="2019-12" db="EMBL/GenBank/DDBJ databases">
        <title>Genomic-based taxomic classification of the family Erythrobacteraceae.</title>
        <authorList>
            <person name="Xu L."/>
        </authorList>
    </citation>
    <scope>NUCLEOTIDE SEQUENCE [LARGE SCALE GENOMIC DNA]</scope>
    <source>
        <strain evidence="3 4">LMG 29518</strain>
    </source>
</reference>
<evidence type="ECO:0000313" key="4">
    <source>
        <dbReference type="Proteomes" id="UP000438476"/>
    </source>
</evidence>
<comment type="caution">
    <text evidence="3">The sequence shown here is derived from an EMBL/GenBank/DDBJ whole genome shotgun (WGS) entry which is preliminary data.</text>
</comment>
<dbReference type="SUPFAM" id="SSF54909">
    <property type="entry name" value="Dimeric alpha+beta barrel"/>
    <property type="match status" value="1"/>
</dbReference>
<protein>
    <submittedName>
        <fullName evidence="3">YciI family protein</fullName>
    </submittedName>
</protein>
<dbReference type="InterPro" id="IPR011008">
    <property type="entry name" value="Dimeric_a/b-barrel"/>
</dbReference>
<dbReference type="Pfam" id="PF03795">
    <property type="entry name" value="YCII"/>
    <property type="match status" value="1"/>
</dbReference>
<gene>
    <name evidence="3" type="ORF">GRI91_03270</name>
</gene>
<comment type="similarity">
    <text evidence="1">Belongs to the YciI family.</text>
</comment>
<dbReference type="PANTHER" id="PTHR35174:SF3">
    <property type="entry name" value="BLL7171 PROTEIN"/>
    <property type="match status" value="1"/>
</dbReference>
<accession>A0A6I4T480</accession>
<name>A0A6I4T480_9SPHN</name>
<evidence type="ECO:0000256" key="1">
    <source>
        <dbReference type="ARBA" id="ARBA00007689"/>
    </source>
</evidence>
<dbReference type="Proteomes" id="UP000438476">
    <property type="component" value="Unassembled WGS sequence"/>
</dbReference>
<keyword evidence="4" id="KW-1185">Reference proteome</keyword>
<evidence type="ECO:0000259" key="2">
    <source>
        <dbReference type="Pfam" id="PF03795"/>
    </source>
</evidence>
<dbReference type="RefSeq" id="WP_160735161.1">
    <property type="nucleotide sequence ID" value="NZ_WTYT01000001.1"/>
</dbReference>
<dbReference type="EMBL" id="WTYT01000001">
    <property type="protein sequence ID" value="MXO64770.1"/>
    <property type="molecule type" value="Genomic_DNA"/>
</dbReference>
<proteinExistence type="inferred from homology"/>
<dbReference type="OrthoDB" id="9807535at2"/>
<evidence type="ECO:0000313" key="3">
    <source>
        <dbReference type="EMBL" id="MXO64770.1"/>
    </source>
</evidence>
<feature type="domain" description="YCII-related" evidence="2">
    <location>
        <begin position="1"/>
        <end position="107"/>
    </location>
</feature>
<dbReference type="AlphaFoldDB" id="A0A6I4T480"/>
<dbReference type="InterPro" id="IPR005545">
    <property type="entry name" value="YCII"/>
</dbReference>
<dbReference type="Gene3D" id="3.30.70.1060">
    <property type="entry name" value="Dimeric alpha+beta barrel"/>
    <property type="match status" value="1"/>
</dbReference>
<dbReference type="PANTHER" id="PTHR35174">
    <property type="entry name" value="BLL7171 PROTEIN-RELATED"/>
    <property type="match status" value="1"/>
</dbReference>